<evidence type="ECO:0000256" key="1">
    <source>
        <dbReference type="SAM" id="MobiDB-lite"/>
    </source>
</evidence>
<gene>
    <name evidence="2" type="ORF">K443DRAFT_124766</name>
</gene>
<feature type="compositionally biased region" description="Acidic residues" evidence="1">
    <location>
        <begin position="55"/>
        <end position="65"/>
    </location>
</feature>
<protein>
    <submittedName>
        <fullName evidence="2">Uncharacterized protein</fullName>
    </submittedName>
</protein>
<dbReference type="HOGENOM" id="CLU_055486_0_0_1"/>
<feature type="region of interest" description="Disordered" evidence="1">
    <location>
        <begin position="137"/>
        <end position="172"/>
    </location>
</feature>
<feature type="compositionally biased region" description="Basic and acidic residues" evidence="1">
    <location>
        <begin position="196"/>
        <end position="212"/>
    </location>
</feature>
<feature type="compositionally biased region" description="Basic and acidic residues" evidence="1">
    <location>
        <begin position="315"/>
        <end position="331"/>
    </location>
</feature>
<proteinExistence type="predicted"/>
<feature type="region of interest" description="Disordered" evidence="1">
    <location>
        <begin position="1"/>
        <end position="26"/>
    </location>
</feature>
<feature type="compositionally biased region" description="Basic and acidic residues" evidence="1">
    <location>
        <begin position="285"/>
        <end position="294"/>
    </location>
</feature>
<dbReference type="EMBL" id="KN838749">
    <property type="protein sequence ID" value="KIJ95612.1"/>
    <property type="molecule type" value="Genomic_DNA"/>
</dbReference>
<keyword evidence="3" id="KW-1185">Reference proteome</keyword>
<feature type="region of interest" description="Disordered" evidence="1">
    <location>
        <begin position="55"/>
        <end position="77"/>
    </location>
</feature>
<feature type="compositionally biased region" description="Basic residues" evidence="1">
    <location>
        <begin position="1"/>
        <end position="13"/>
    </location>
</feature>
<dbReference type="AlphaFoldDB" id="A0A0C9XHJ5"/>
<feature type="compositionally biased region" description="Low complexity" evidence="1">
    <location>
        <begin position="137"/>
        <end position="146"/>
    </location>
</feature>
<reference evidence="3" key="2">
    <citation type="submission" date="2015-01" db="EMBL/GenBank/DDBJ databases">
        <title>Evolutionary Origins and Diversification of the Mycorrhizal Mutualists.</title>
        <authorList>
            <consortium name="DOE Joint Genome Institute"/>
            <consortium name="Mycorrhizal Genomics Consortium"/>
            <person name="Kohler A."/>
            <person name="Kuo A."/>
            <person name="Nagy L.G."/>
            <person name="Floudas D."/>
            <person name="Copeland A."/>
            <person name="Barry K.W."/>
            <person name="Cichocki N."/>
            <person name="Veneault-Fourrey C."/>
            <person name="LaButti K."/>
            <person name="Lindquist E.A."/>
            <person name="Lipzen A."/>
            <person name="Lundell T."/>
            <person name="Morin E."/>
            <person name="Murat C."/>
            <person name="Riley R."/>
            <person name="Ohm R."/>
            <person name="Sun H."/>
            <person name="Tunlid A."/>
            <person name="Henrissat B."/>
            <person name="Grigoriev I.V."/>
            <person name="Hibbett D.S."/>
            <person name="Martin F."/>
        </authorList>
    </citation>
    <scope>NUCLEOTIDE SEQUENCE [LARGE SCALE GENOMIC DNA]</scope>
    <source>
        <strain evidence="3">LaAM-08-1</strain>
    </source>
</reference>
<feature type="region of interest" description="Disordered" evidence="1">
    <location>
        <begin position="196"/>
        <end position="233"/>
    </location>
</feature>
<accession>A0A0C9XHJ5</accession>
<evidence type="ECO:0000313" key="3">
    <source>
        <dbReference type="Proteomes" id="UP000054477"/>
    </source>
</evidence>
<evidence type="ECO:0000313" key="2">
    <source>
        <dbReference type="EMBL" id="KIJ95612.1"/>
    </source>
</evidence>
<feature type="compositionally biased region" description="Acidic residues" evidence="1">
    <location>
        <begin position="213"/>
        <end position="226"/>
    </location>
</feature>
<organism evidence="2 3">
    <name type="scientific">Laccaria amethystina LaAM-08-1</name>
    <dbReference type="NCBI Taxonomy" id="1095629"/>
    <lineage>
        <taxon>Eukaryota</taxon>
        <taxon>Fungi</taxon>
        <taxon>Dikarya</taxon>
        <taxon>Basidiomycota</taxon>
        <taxon>Agaricomycotina</taxon>
        <taxon>Agaricomycetes</taxon>
        <taxon>Agaricomycetidae</taxon>
        <taxon>Agaricales</taxon>
        <taxon>Agaricineae</taxon>
        <taxon>Hydnangiaceae</taxon>
        <taxon>Laccaria</taxon>
    </lineage>
</organism>
<dbReference type="Proteomes" id="UP000054477">
    <property type="component" value="Unassembled WGS sequence"/>
</dbReference>
<name>A0A0C9XHJ5_9AGAR</name>
<sequence>MSSTSRKRKHPNPTKKPSTHQDPDPALYIQAYEATIIRGPHAKAAARSLEVVQYDDFESESDDPPSENHKTGRTKPVVGEALIKWGGSRPTTVAAFPSDEDDCLIRDGVDSPVLLPEEEPAIWVDRYDVRLLLDVLPPPSSSSSSAPPAPESPSGWSDLPSDSEDMFFFSPDEADDFRREKKRKLMERTREERLKARMLEDGVDEDAVHHGEEEEDVWGGSDEEPDQTQKELMSRTARQLLSSSNPAQLEMRVLANYGADKRFAFLRGRWKRSWVLAKHKARVELERKDEEKKKGVGLGLVAAYGSDEESNDDEKESKEGGSCDGEGKQEVQGEDTTIVTPLPGPEEAVKEARRLKAKEWAEKRRAMKEAEDKS</sequence>
<feature type="region of interest" description="Disordered" evidence="1">
    <location>
        <begin position="285"/>
        <end position="353"/>
    </location>
</feature>
<dbReference type="OrthoDB" id="2552978at2759"/>
<reference evidence="2 3" key="1">
    <citation type="submission" date="2014-04" db="EMBL/GenBank/DDBJ databases">
        <authorList>
            <consortium name="DOE Joint Genome Institute"/>
            <person name="Kuo A."/>
            <person name="Kohler A."/>
            <person name="Nagy L.G."/>
            <person name="Floudas D."/>
            <person name="Copeland A."/>
            <person name="Barry K.W."/>
            <person name="Cichocki N."/>
            <person name="Veneault-Fourrey C."/>
            <person name="LaButti K."/>
            <person name="Lindquist E.A."/>
            <person name="Lipzen A."/>
            <person name="Lundell T."/>
            <person name="Morin E."/>
            <person name="Murat C."/>
            <person name="Sun H."/>
            <person name="Tunlid A."/>
            <person name="Henrissat B."/>
            <person name="Grigoriev I.V."/>
            <person name="Hibbett D.S."/>
            <person name="Martin F."/>
            <person name="Nordberg H.P."/>
            <person name="Cantor M.N."/>
            <person name="Hua S.X."/>
        </authorList>
    </citation>
    <scope>NUCLEOTIDE SEQUENCE [LARGE SCALE GENOMIC DNA]</scope>
    <source>
        <strain evidence="2 3">LaAM-08-1</strain>
    </source>
</reference>